<evidence type="ECO:0000259" key="6">
    <source>
        <dbReference type="PROSITE" id="PS50163"/>
    </source>
</evidence>
<dbReference type="InterPro" id="IPR020587">
    <property type="entry name" value="RecA_monomer-monomer_interface"/>
</dbReference>
<dbReference type="Proteomes" id="UP000076420">
    <property type="component" value="Unassembled WGS sequence"/>
</dbReference>
<feature type="region of interest" description="Disordered" evidence="5">
    <location>
        <begin position="350"/>
        <end position="376"/>
    </location>
</feature>
<proteinExistence type="inferred from homology"/>
<dbReference type="VEuPathDB" id="VectorBase:BGLB024028"/>
<keyword evidence="3" id="KW-0067">ATP-binding</keyword>
<gene>
    <name evidence="7" type="primary">106063766</name>
</gene>
<dbReference type="KEGG" id="bgt:106063766"/>
<evidence type="ECO:0000256" key="3">
    <source>
        <dbReference type="ARBA" id="ARBA00022840"/>
    </source>
</evidence>
<dbReference type="GO" id="GO:0005524">
    <property type="term" value="F:ATP binding"/>
    <property type="evidence" value="ECO:0007669"/>
    <property type="project" value="UniProtKB-KW"/>
</dbReference>
<keyword evidence="2" id="KW-0547">Nucleotide-binding</keyword>
<dbReference type="PRINTS" id="PR00142">
    <property type="entry name" value="RECA"/>
</dbReference>
<evidence type="ECO:0000313" key="8">
    <source>
        <dbReference type="Proteomes" id="UP000076420"/>
    </source>
</evidence>
<sequence>MPKYLPPDALVALINKEFGANTLVRAKDAVGLVKPRLSTGSFALDLQLGGGFPEGAITLLEGDKGSSKSWTMNTMAAMFLQTHKNGVFILVNAEGTNDHLFLESLGVDTARTFFLQPESGEQAWDAAIKAAQFAEKVFIGVDSLDACVPLTELEGDVGDAKYAPAAKMNNKGFRKLISAMKPDLTSTDQRVTAVFITQLREAIGVMFGDPKRSVGGMGKAFAAMTIIRLSRIKVLRTEGDTVAEKKSYGLEIEAHITKNKGWGEGEKVKWTLYKENHEGFRRGQIDNVTELIPFLLVYKIADKKGAWITLGTDQYQGDKDLAAQLRINDELRAWCIAQVKEAHAKRYEMQEEVPAPTPSIVNKGTSALKRLPKKGK</sequence>
<dbReference type="InterPro" id="IPR049428">
    <property type="entry name" value="RecA-like_N"/>
</dbReference>
<keyword evidence="4" id="KW-0233">DNA recombination</keyword>
<accession>A0A2C9KVH3</accession>
<dbReference type="GO" id="GO:0006310">
    <property type="term" value="P:DNA recombination"/>
    <property type="evidence" value="ECO:0007669"/>
    <property type="project" value="UniProtKB-KW"/>
</dbReference>
<dbReference type="GO" id="GO:0008094">
    <property type="term" value="F:ATP-dependent activity, acting on DNA"/>
    <property type="evidence" value="ECO:0007669"/>
    <property type="project" value="InterPro"/>
</dbReference>
<dbReference type="InterPro" id="IPR013765">
    <property type="entry name" value="DNA_recomb/repair_RecA"/>
</dbReference>
<evidence type="ECO:0000313" key="7">
    <source>
        <dbReference type="EnsemblMetazoa" id="BGLB024028-PA"/>
    </source>
</evidence>
<evidence type="ECO:0000256" key="2">
    <source>
        <dbReference type="ARBA" id="ARBA00022741"/>
    </source>
</evidence>
<evidence type="ECO:0000256" key="1">
    <source>
        <dbReference type="ARBA" id="ARBA00009391"/>
    </source>
</evidence>
<dbReference type="GO" id="GO:0006281">
    <property type="term" value="P:DNA repair"/>
    <property type="evidence" value="ECO:0007669"/>
    <property type="project" value="InterPro"/>
</dbReference>
<dbReference type="GO" id="GO:0003697">
    <property type="term" value="F:single-stranded DNA binding"/>
    <property type="evidence" value="ECO:0007669"/>
    <property type="project" value="InterPro"/>
</dbReference>
<dbReference type="EnsemblMetazoa" id="BGLB024028-RA">
    <property type="protein sequence ID" value="BGLB024028-PA"/>
    <property type="gene ID" value="BGLB024028"/>
</dbReference>
<comment type="similarity">
    <text evidence="1">Belongs to the RecA family.</text>
</comment>
<dbReference type="InterPro" id="IPR027417">
    <property type="entry name" value="P-loop_NTPase"/>
</dbReference>
<dbReference type="SUPFAM" id="SSF52540">
    <property type="entry name" value="P-loop containing nucleoside triphosphate hydrolases"/>
    <property type="match status" value="1"/>
</dbReference>
<evidence type="ECO:0000256" key="5">
    <source>
        <dbReference type="SAM" id="MobiDB-lite"/>
    </source>
</evidence>
<dbReference type="PANTHER" id="PTHR45900">
    <property type="entry name" value="RECA"/>
    <property type="match status" value="1"/>
</dbReference>
<dbReference type="STRING" id="6526.A0A2C9KVH3"/>
<feature type="domain" description="RecA family profile 2" evidence="6">
    <location>
        <begin position="204"/>
        <end position="260"/>
    </location>
</feature>
<dbReference type="PROSITE" id="PS50163">
    <property type="entry name" value="RECA_3"/>
    <property type="match status" value="1"/>
</dbReference>
<reference evidence="7" key="1">
    <citation type="submission" date="2020-05" db="UniProtKB">
        <authorList>
            <consortium name="EnsemblMetazoa"/>
        </authorList>
    </citation>
    <scope>IDENTIFICATION</scope>
    <source>
        <strain evidence="7">BB02</strain>
    </source>
</reference>
<dbReference type="PANTHER" id="PTHR45900:SF1">
    <property type="entry name" value="MITOCHONDRIAL DNA REPAIR PROTEIN RECA HOMOLOG-RELATED"/>
    <property type="match status" value="1"/>
</dbReference>
<organism evidence="7 8">
    <name type="scientific">Biomphalaria glabrata</name>
    <name type="common">Bloodfluke planorb</name>
    <name type="synonym">Freshwater snail</name>
    <dbReference type="NCBI Taxonomy" id="6526"/>
    <lineage>
        <taxon>Eukaryota</taxon>
        <taxon>Metazoa</taxon>
        <taxon>Spiralia</taxon>
        <taxon>Lophotrochozoa</taxon>
        <taxon>Mollusca</taxon>
        <taxon>Gastropoda</taxon>
        <taxon>Heterobranchia</taxon>
        <taxon>Euthyneura</taxon>
        <taxon>Panpulmonata</taxon>
        <taxon>Hygrophila</taxon>
        <taxon>Lymnaeoidea</taxon>
        <taxon>Planorbidae</taxon>
        <taxon>Biomphalaria</taxon>
    </lineage>
</organism>
<name>A0A2C9KVH3_BIOGL</name>
<dbReference type="AlphaFoldDB" id="A0A2C9KVH3"/>
<dbReference type="Gene3D" id="3.40.50.300">
    <property type="entry name" value="P-loop containing nucleotide triphosphate hydrolases"/>
    <property type="match status" value="1"/>
</dbReference>
<dbReference type="Pfam" id="PF00154">
    <property type="entry name" value="RecA_N"/>
    <property type="match status" value="1"/>
</dbReference>
<evidence type="ECO:0000256" key="4">
    <source>
        <dbReference type="ARBA" id="ARBA00023172"/>
    </source>
</evidence>
<protein>
    <recommendedName>
        <fullName evidence="6">RecA family profile 2 domain-containing protein</fullName>
    </recommendedName>
</protein>